<dbReference type="PROSITE" id="PS00893">
    <property type="entry name" value="NUDIX_BOX"/>
    <property type="match status" value="1"/>
</dbReference>
<organism evidence="4 5">
    <name type="scientific">Limisphaera ngatamarikiensis</name>
    <dbReference type="NCBI Taxonomy" id="1324935"/>
    <lineage>
        <taxon>Bacteria</taxon>
        <taxon>Pseudomonadati</taxon>
        <taxon>Verrucomicrobiota</taxon>
        <taxon>Verrucomicrobiia</taxon>
        <taxon>Limisphaerales</taxon>
        <taxon>Limisphaeraceae</taxon>
        <taxon>Limisphaera</taxon>
    </lineage>
</organism>
<dbReference type="Gene3D" id="3.90.79.10">
    <property type="entry name" value="Nucleoside Triphosphate Pyrophosphohydrolase"/>
    <property type="match status" value="1"/>
</dbReference>
<dbReference type="Gene3D" id="3.40.50.1000">
    <property type="entry name" value="HAD superfamily/HAD-like"/>
    <property type="match status" value="1"/>
</dbReference>
<feature type="domain" description="Nudix hydrolase" evidence="3">
    <location>
        <begin position="220"/>
        <end position="350"/>
    </location>
</feature>
<comment type="caution">
    <text evidence="4">The sequence shown here is derived from an EMBL/GenBank/DDBJ whole genome shotgun (WGS) entry which is preliminary data.</text>
</comment>
<dbReference type="SFLD" id="SFLDS00003">
    <property type="entry name" value="Haloacid_Dehalogenase"/>
    <property type="match status" value="1"/>
</dbReference>
<dbReference type="SUPFAM" id="SSF55811">
    <property type="entry name" value="Nudix"/>
    <property type="match status" value="1"/>
</dbReference>
<dbReference type="PANTHER" id="PTHR43434:SF3">
    <property type="entry name" value="GMP_IMP NUCLEOTIDASE YRFG"/>
    <property type="match status" value="1"/>
</dbReference>
<dbReference type="RefSeq" id="WP_165105709.1">
    <property type="nucleotide sequence ID" value="NZ_JAAKYA010000014.1"/>
</dbReference>
<dbReference type="Pfam" id="PF13419">
    <property type="entry name" value="HAD_2"/>
    <property type="match status" value="1"/>
</dbReference>
<dbReference type="PRINTS" id="PR00502">
    <property type="entry name" value="NUDIXFAMILY"/>
</dbReference>
<comment type="similarity">
    <text evidence="2">Belongs to the Nudix hydrolase family.</text>
</comment>
<dbReference type="PANTHER" id="PTHR43434">
    <property type="entry name" value="PHOSPHOGLYCOLATE PHOSPHATASE"/>
    <property type="match status" value="1"/>
</dbReference>
<evidence type="ECO:0000313" key="5">
    <source>
        <dbReference type="Proteomes" id="UP000477311"/>
    </source>
</evidence>
<dbReference type="InterPro" id="IPR020084">
    <property type="entry name" value="NUDIX_hydrolase_CS"/>
</dbReference>
<dbReference type="InterPro" id="IPR023214">
    <property type="entry name" value="HAD_sf"/>
</dbReference>
<evidence type="ECO:0000256" key="2">
    <source>
        <dbReference type="RuleBase" id="RU003476"/>
    </source>
</evidence>
<dbReference type="InterPro" id="IPR023198">
    <property type="entry name" value="PGP-like_dom2"/>
</dbReference>
<dbReference type="PROSITE" id="PS51462">
    <property type="entry name" value="NUDIX"/>
    <property type="match status" value="1"/>
</dbReference>
<dbReference type="GO" id="GO:0008967">
    <property type="term" value="F:phosphoglycolate phosphatase activity"/>
    <property type="evidence" value="ECO:0007669"/>
    <property type="project" value="TreeGrafter"/>
</dbReference>
<dbReference type="SFLD" id="SFLDG01129">
    <property type="entry name" value="C1.5:_HAD__Beta-PGM__Phosphata"/>
    <property type="match status" value="1"/>
</dbReference>
<evidence type="ECO:0000256" key="1">
    <source>
        <dbReference type="ARBA" id="ARBA00022801"/>
    </source>
</evidence>
<keyword evidence="1 2" id="KW-0378">Hydrolase</keyword>
<dbReference type="SUPFAM" id="SSF56784">
    <property type="entry name" value="HAD-like"/>
    <property type="match status" value="1"/>
</dbReference>
<dbReference type="InterPro" id="IPR050155">
    <property type="entry name" value="HAD-like_hydrolase_sf"/>
</dbReference>
<dbReference type="AlphaFoldDB" id="A0A6M1RLD4"/>
<proteinExistence type="inferred from homology"/>
<gene>
    <name evidence="4" type="ORF">G4L39_02705</name>
</gene>
<reference evidence="4 5" key="1">
    <citation type="submission" date="2020-02" db="EMBL/GenBank/DDBJ databases">
        <title>Draft genome sequence of Limisphaera ngatamarikiensis NGM72.4T, a thermophilic Verrucomicrobia grouped in subdivision 3.</title>
        <authorList>
            <person name="Carere C.R."/>
            <person name="Steen J."/>
            <person name="Hugenholtz P."/>
            <person name="Stott M.B."/>
        </authorList>
    </citation>
    <scope>NUCLEOTIDE SEQUENCE [LARGE SCALE GENOMIC DNA]</scope>
    <source>
        <strain evidence="4 5">NGM72.4</strain>
    </source>
</reference>
<protein>
    <submittedName>
        <fullName evidence="4">NUDIX domain-containing protein</fullName>
    </submittedName>
</protein>
<dbReference type="InterPro" id="IPR020476">
    <property type="entry name" value="Nudix_hydrolase"/>
</dbReference>
<dbReference type="InterPro" id="IPR015797">
    <property type="entry name" value="NUDIX_hydrolase-like_dom_sf"/>
</dbReference>
<sequence>MIRNIILDWSGTLVDDLPAVWEATNRVLERAGRPTLTLDRFRAEFCLPFVRFYERHTPEIPLSTLEQWFHEHFGPAQDSVVALPHARAFLEFCRTHGVRTFVLSTVKREYYEQQAARTGLGPLLGPAYVEARDKREWIGRLLREQGLDPRETIFVGDMEHDVETARHGGVGSCAVLTGYNTLAQLRAARPDWIAEHLGELQALLHVGRFAWPPEPGTGQGPVVTVGGLVLNDRDEVLLVRTPKWSHRWGMPGGKVRQGESCEAALRRELLEETGLNVVEVRWVEMQECVNPPEFYRPAHFLLLTYVCRVHGPAEVRLNEEGCAWRWVPLTSALAEDLNEPTRRLIQRVLQGVLPGLGRVPAGEPSAIRD</sequence>
<dbReference type="Gene3D" id="1.10.150.240">
    <property type="entry name" value="Putative phosphatase, domain 2"/>
    <property type="match status" value="1"/>
</dbReference>
<name>A0A6M1RLD4_9BACT</name>
<dbReference type="InterPro" id="IPR000086">
    <property type="entry name" value="NUDIX_hydrolase_dom"/>
</dbReference>
<dbReference type="GO" id="GO:0005829">
    <property type="term" value="C:cytosol"/>
    <property type="evidence" value="ECO:0007669"/>
    <property type="project" value="TreeGrafter"/>
</dbReference>
<dbReference type="Proteomes" id="UP000477311">
    <property type="component" value="Unassembled WGS sequence"/>
</dbReference>
<evidence type="ECO:0000313" key="4">
    <source>
        <dbReference type="EMBL" id="NGO38307.1"/>
    </source>
</evidence>
<dbReference type="InterPro" id="IPR041492">
    <property type="entry name" value="HAD_2"/>
</dbReference>
<accession>A0A6M1RLD4</accession>
<dbReference type="Pfam" id="PF00293">
    <property type="entry name" value="NUDIX"/>
    <property type="match status" value="1"/>
</dbReference>
<dbReference type="EMBL" id="JAAKYA010000014">
    <property type="protein sequence ID" value="NGO38307.1"/>
    <property type="molecule type" value="Genomic_DNA"/>
</dbReference>
<dbReference type="GO" id="GO:0006281">
    <property type="term" value="P:DNA repair"/>
    <property type="evidence" value="ECO:0007669"/>
    <property type="project" value="TreeGrafter"/>
</dbReference>
<keyword evidence="5" id="KW-1185">Reference proteome</keyword>
<dbReference type="InterPro" id="IPR036412">
    <property type="entry name" value="HAD-like_sf"/>
</dbReference>
<evidence type="ECO:0000259" key="3">
    <source>
        <dbReference type="PROSITE" id="PS51462"/>
    </source>
</evidence>